<dbReference type="AlphaFoldDB" id="H2CCJ4"/>
<dbReference type="RefSeq" id="WP_002773363.1">
    <property type="nucleotide sequence ID" value="NZ_JH597773.1"/>
</dbReference>
<protein>
    <submittedName>
        <fullName evidence="2">Uncharacterized protein</fullName>
    </submittedName>
</protein>
<gene>
    <name evidence="2" type="ORF">Lepil_2783</name>
</gene>
<dbReference type="STRING" id="183.GCA_002009735_01907"/>
<accession>H2CCJ4</accession>
<dbReference type="NCBIfam" id="NF047433">
    <property type="entry name" value="Lepto_7_Nterm"/>
    <property type="match status" value="1"/>
</dbReference>
<dbReference type="EMBL" id="JH597773">
    <property type="protein sequence ID" value="EHQ07454.1"/>
    <property type="molecule type" value="Genomic_DNA"/>
</dbReference>
<sequence>MLNRRKLVLFVVLLPGLLVAEQIHLKEGSVLEGTILQQSRTSIQIRTVDGVKTISKDDIRRIDYGKEAKAEQQRKEAERIKEAEKQKEAERAKERERQEELKRETEAKAEEKRAEEQEQRQKLEEAKKTQPVRPEESRLWWIEPTFSTGRGEYRSHLETVYRRYQTGLQILYRDDVYGTYSPEARWNYADGSHRNISLRAGWQDWIIELESKRHRASADFVQYLSTQPHIAGSDTVFDDLFFARVDGIQELSSTARAGYLFYKGKGLNLTAYLGVRTLAGDATFHYAGQSRSLYPDGSEAFDTYLPVPSTISLYGEGPEATFEATRVLGRITISVRVSIFSHDVRSSILEAFIRNDSVSNTFLATGRKDQFTLNGFDFSLRLSYKSVFDIELFLSYSMSRSRGELKKVREIFSLFYSEAFDEWSTFPLDRALISKDLSANVDRYFSGGSDQTIHAGISRRFWF</sequence>
<evidence type="ECO:0000313" key="2">
    <source>
        <dbReference type="EMBL" id="EHQ07454.1"/>
    </source>
</evidence>
<organism evidence="2 3">
    <name type="scientific">Leptonema illini DSM 21528</name>
    <dbReference type="NCBI Taxonomy" id="929563"/>
    <lineage>
        <taxon>Bacteria</taxon>
        <taxon>Pseudomonadati</taxon>
        <taxon>Spirochaetota</taxon>
        <taxon>Spirochaetia</taxon>
        <taxon>Leptospirales</taxon>
        <taxon>Leptospiraceae</taxon>
        <taxon>Leptonema</taxon>
    </lineage>
</organism>
<proteinExistence type="predicted"/>
<dbReference type="Proteomes" id="UP000005737">
    <property type="component" value="Unassembled WGS sequence"/>
</dbReference>
<dbReference type="HOGENOM" id="CLU_590254_0_0_12"/>
<feature type="region of interest" description="Disordered" evidence="1">
    <location>
        <begin position="67"/>
        <end position="130"/>
    </location>
</feature>
<name>H2CCJ4_9LEPT</name>
<reference evidence="2 3" key="1">
    <citation type="submission" date="2011-10" db="EMBL/GenBank/DDBJ databases">
        <title>The Improved High-Quality Draft genome of Leptonema illini DSM 21528.</title>
        <authorList>
            <consortium name="US DOE Joint Genome Institute (JGI-PGF)"/>
            <person name="Lucas S."/>
            <person name="Copeland A."/>
            <person name="Lapidus A."/>
            <person name="Glavina del Rio T."/>
            <person name="Dalin E."/>
            <person name="Tice H."/>
            <person name="Bruce D."/>
            <person name="Goodwin L."/>
            <person name="Pitluck S."/>
            <person name="Peters L."/>
            <person name="Mikhailova N."/>
            <person name="Held B."/>
            <person name="Kyrpides N."/>
            <person name="Mavromatis K."/>
            <person name="Ivanova N."/>
            <person name="Markowitz V."/>
            <person name="Cheng J.-F."/>
            <person name="Hugenholtz P."/>
            <person name="Woyke T."/>
            <person name="Wu D."/>
            <person name="Gronow S."/>
            <person name="Wellnitz S."/>
            <person name="Brambilla E.-M."/>
            <person name="Klenk H.-P."/>
            <person name="Eisen J.A."/>
        </authorList>
    </citation>
    <scope>NUCLEOTIDE SEQUENCE [LARGE SCALE GENOMIC DNA]</scope>
    <source>
        <strain evidence="2 3">DSM 21528</strain>
    </source>
</reference>
<evidence type="ECO:0000313" key="3">
    <source>
        <dbReference type="Proteomes" id="UP000005737"/>
    </source>
</evidence>
<keyword evidence="3" id="KW-1185">Reference proteome</keyword>
<evidence type="ECO:0000256" key="1">
    <source>
        <dbReference type="SAM" id="MobiDB-lite"/>
    </source>
</evidence>